<evidence type="ECO:0000256" key="14">
    <source>
        <dbReference type="SAM" id="SignalP"/>
    </source>
</evidence>
<accession>A0AAN4YKA4</accession>
<comment type="catalytic activity">
    <reaction evidence="12">
        <text>Release of a C-terminal amino acid with broad specificity.</text>
        <dbReference type="EC" id="3.4.16.5"/>
    </reaction>
</comment>
<dbReference type="PROSITE" id="PS00131">
    <property type="entry name" value="CARBOXYPEPT_SER_SER"/>
    <property type="match status" value="1"/>
</dbReference>
<comment type="function">
    <text evidence="11">Vacuolar carboxypeptidase involved in degradation of small peptides. Digests preferentially peptides containing an aliphatic or hydrophobic residue in P1' position, as well as methionine, leucine or phenylalanine in P1 position of ester substrate.</text>
</comment>
<dbReference type="InterPro" id="IPR018202">
    <property type="entry name" value="Ser_caboxypep_ser_AS"/>
</dbReference>
<dbReference type="InterPro" id="IPR001563">
    <property type="entry name" value="Peptidase_S10"/>
</dbReference>
<organism evidence="16 17">
    <name type="scientific">Aspergillus oryzae</name>
    <name type="common">Yellow koji mold</name>
    <dbReference type="NCBI Taxonomy" id="5062"/>
    <lineage>
        <taxon>Eukaryota</taxon>
        <taxon>Fungi</taxon>
        <taxon>Dikarya</taxon>
        <taxon>Ascomycota</taxon>
        <taxon>Pezizomycotina</taxon>
        <taxon>Eurotiomycetes</taxon>
        <taxon>Eurotiomycetidae</taxon>
        <taxon>Eurotiales</taxon>
        <taxon>Aspergillaceae</taxon>
        <taxon>Aspergillus</taxon>
        <taxon>Aspergillus subgen. Circumdati</taxon>
    </lineage>
</organism>
<dbReference type="Gene3D" id="3.40.50.1820">
    <property type="entry name" value="alpha/beta hydrolase"/>
    <property type="match status" value="1"/>
</dbReference>
<gene>
    <name evidence="16" type="ORF">Aory04_000701000</name>
</gene>
<keyword evidence="9" id="KW-1015">Disulfide bond</keyword>
<sequence length="534" mass="59774">MRVLPATLLVGAASAAVPPLQQVLGRPEEGMSFSKPLHAFQEQLKTLSEDARKLWDEVANYFPDSMDHSPIFSLPKKHTRRPDSHWDHIVRGSDVQKIWVNNADGEKEREIDGKLEAYDLRVKKADPSALGIDPNVKQYTGYLDDNGFFESRNDPKNDPVVLWLNGGPGCSSLTGLFMELGPSSIDENIKPVYNDFSWNSNASVIFLDQPVNVGYSYSGSAVSDTVAAGKDVYALLSLFFKQFPEYAEQDFHIAGESYAGHYIPVFASEILAHKNRNINLKSVLIGNGLTDGLTQYGYYRPMGCGEGGYKAVLDEATCESMDNALPRCRSMIESCYNSESAWVCVPASIYCNNALIGPYQRTGQNVYDVRSKCEDESNLCYKGMGYVSEYLNKAEVREAVGAEVGGYDSCNFDINRNFLFHGDWMKPYHRLVPGLLEQIPVLIYAGDADYICNWLGNKAWTEALEWPGQKEYASAELEDLKIEQNEHTGKKIGQVKSHGNFTFMRLYGGGHMVPMDQPEASLEFFNRWLGGEWF</sequence>
<dbReference type="EC" id="3.4.16.-" evidence="13"/>
<evidence type="ECO:0000256" key="10">
    <source>
        <dbReference type="ARBA" id="ARBA00023180"/>
    </source>
</evidence>
<evidence type="ECO:0000256" key="12">
    <source>
        <dbReference type="ARBA" id="ARBA00052076"/>
    </source>
</evidence>
<evidence type="ECO:0000256" key="5">
    <source>
        <dbReference type="ARBA" id="ARBA00022670"/>
    </source>
</evidence>
<reference evidence="16" key="1">
    <citation type="submission" date="2023-04" db="EMBL/GenBank/DDBJ databases">
        <title>Aspergillus oryzae NBRC 4228.</title>
        <authorList>
            <person name="Ichikawa N."/>
            <person name="Sato H."/>
            <person name="Tonouchi N."/>
        </authorList>
    </citation>
    <scope>NUCLEOTIDE SEQUENCE</scope>
    <source>
        <strain evidence="16">NBRC 4228</strain>
    </source>
</reference>
<keyword evidence="5 13" id="KW-0645">Protease</keyword>
<keyword evidence="3" id="KW-0926">Vacuole</keyword>
<feature type="signal peptide" evidence="14">
    <location>
        <begin position="1"/>
        <end position="15"/>
    </location>
</feature>
<evidence type="ECO:0000256" key="7">
    <source>
        <dbReference type="ARBA" id="ARBA00022801"/>
    </source>
</evidence>
<evidence type="ECO:0000256" key="13">
    <source>
        <dbReference type="RuleBase" id="RU361156"/>
    </source>
</evidence>
<evidence type="ECO:0000313" key="17">
    <source>
        <dbReference type="Proteomes" id="UP001165205"/>
    </source>
</evidence>
<dbReference type="Pfam" id="PF00450">
    <property type="entry name" value="Peptidase_S10"/>
    <property type="match status" value="1"/>
</dbReference>
<dbReference type="GO" id="GO:0006508">
    <property type="term" value="P:proteolysis"/>
    <property type="evidence" value="ECO:0007669"/>
    <property type="project" value="UniProtKB-KW"/>
</dbReference>
<dbReference type="InterPro" id="IPR008442">
    <property type="entry name" value="Propeptide_carboxypepY"/>
</dbReference>
<comment type="caution">
    <text evidence="16">The sequence shown here is derived from an EMBL/GenBank/DDBJ whole genome shotgun (WGS) entry which is preliminary data.</text>
</comment>
<keyword evidence="4 13" id="KW-0121">Carboxypeptidase</keyword>
<evidence type="ECO:0000256" key="1">
    <source>
        <dbReference type="ARBA" id="ARBA00004116"/>
    </source>
</evidence>
<dbReference type="Gene3D" id="1.10.287.410">
    <property type="match status" value="1"/>
</dbReference>
<dbReference type="EMBL" id="BSYA01000079">
    <property type="protein sequence ID" value="GMG31042.1"/>
    <property type="molecule type" value="Genomic_DNA"/>
</dbReference>
<comment type="similarity">
    <text evidence="2 13">Belongs to the peptidase S10 family.</text>
</comment>
<dbReference type="PRINTS" id="PR00724">
    <property type="entry name" value="CRBOXYPTASEC"/>
</dbReference>
<comment type="subcellular location">
    <subcellularLocation>
        <location evidence="1">Vacuole</location>
    </subcellularLocation>
</comment>
<protein>
    <recommendedName>
        <fullName evidence="13">Carboxypeptidase</fullName>
        <ecNumber evidence="13">3.4.16.-</ecNumber>
    </recommendedName>
</protein>
<dbReference type="GO" id="GO:0000328">
    <property type="term" value="C:fungal-type vacuole lumen"/>
    <property type="evidence" value="ECO:0007669"/>
    <property type="project" value="UniProtKB-ARBA"/>
</dbReference>
<dbReference type="PANTHER" id="PTHR11802">
    <property type="entry name" value="SERINE PROTEASE FAMILY S10 SERINE CARBOXYPEPTIDASE"/>
    <property type="match status" value="1"/>
</dbReference>
<evidence type="ECO:0000256" key="8">
    <source>
        <dbReference type="ARBA" id="ARBA00023145"/>
    </source>
</evidence>
<evidence type="ECO:0000256" key="6">
    <source>
        <dbReference type="ARBA" id="ARBA00022729"/>
    </source>
</evidence>
<proteinExistence type="inferred from homology"/>
<feature type="domain" description="Propeptide carboxypeptidase Y" evidence="15">
    <location>
        <begin position="30"/>
        <end position="96"/>
    </location>
</feature>
<dbReference type="GO" id="GO:0004185">
    <property type="term" value="F:serine-type carboxypeptidase activity"/>
    <property type="evidence" value="ECO:0007669"/>
    <property type="project" value="UniProtKB-UniRule"/>
</dbReference>
<dbReference type="AlphaFoldDB" id="A0AAN4YKA4"/>
<evidence type="ECO:0000256" key="9">
    <source>
        <dbReference type="ARBA" id="ARBA00023157"/>
    </source>
</evidence>
<evidence type="ECO:0000259" key="15">
    <source>
        <dbReference type="Pfam" id="PF05388"/>
    </source>
</evidence>
<keyword evidence="8" id="KW-0865">Zymogen</keyword>
<feature type="chain" id="PRO_5043021531" description="Carboxypeptidase" evidence="14">
    <location>
        <begin position="16"/>
        <end position="534"/>
    </location>
</feature>
<dbReference type="Pfam" id="PF05388">
    <property type="entry name" value="Carbpep_Y_N"/>
    <property type="match status" value="1"/>
</dbReference>
<keyword evidence="7 13" id="KW-0378">Hydrolase</keyword>
<keyword evidence="10" id="KW-0325">Glycoprotein</keyword>
<evidence type="ECO:0000256" key="2">
    <source>
        <dbReference type="ARBA" id="ARBA00009431"/>
    </source>
</evidence>
<keyword evidence="6 14" id="KW-0732">Signal</keyword>
<dbReference type="InterPro" id="IPR029058">
    <property type="entry name" value="AB_hydrolase_fold"/>
</dbReference>
<dbReference type="Proteomes" id="UP001165205">
    <property type="component" value="Unassembled WGS sequence"/>
</dbReference>
<name>A0AAN4YKA4_ASPOZ</name>
<evidence type="ECO:0000256" key="3">
    <source>
        <dbReference type="ARBA" id="ARBA00022554"/>
    </source>
</evidence>
<evidence type="ECO:0000256" key="4">
    <source>
        <dbReference type="ARBA" id="ARBA00022645"/>
    </source>
</evidence>
<evidence type="ECO:0000313" key="16">
    <source>
        <dbReference type="EMBL" id="GMG31042.1"/>
    </source>
</evidence>
<dbReference type="FunFam" id="1.10.287.410:FF:000001">
    <property type="entry name" value="Carboxypeptidase Y"/>
    <property type="match status" value="1"/>
</dbReference>
<dbReference type="PANTHER" id="PTHR11802:SF113">
    <property type="entry name" value="SERINE CARBOXYPEPTIDASE CTSA-4.1"/>
    <property type="match status" value="1"/>
</dbReference>
<dbReference type="SUPFAM" id="SSF53474">
    <property type="entry name" value="alpha/beta-Hydrolases"/>
    <property type="match status" value="1"/>
</dbReference>
<evidence type="ECO:0000256" key="11">
    <source>
        <dbReference type="ARBA" id="ARBA00025622"/>
    </source>
</evidence>